<name>A0A397QV98_9MOLU</name>
<evidence type="ECO:0000313" key="3">
    <source>
        <dbReference type="Proteomes" id="UP000266506"/>
    </source>
</evidence>
<accession>A0A397QV98</accession>
<sequence length="80" mass="9369">MKKRVILLCGGIISLVLYLFWAITFIVWFRDYPSNPNYLIQFLIITGILLIPGIFGVMENLKKHILFYPSLDLDISYLFL</sequence>
<dbReference type="EMBL" id="QXEV01000026">
    <property type="protein sequence ID" value="RIA64978.1"/>
    <property type="molecule type" value="Genomic_DNA"/>
</dbReference>
<evidence type="ECO:0000313" key="2">
    <source>
        <dbReference type="EMBL" id="RIA64978.1"/>
    </source>
</evidence>
<keyword evidence="1" id="KW-0812">Transmembrane</keyword>
<comment type="caution">
    <text evidence="2">The sequence shown here is derived from an EMBL/GenBank/DDBJ whole genome shotgun (WGS) entry which is preliminary data.</text>
</comment>
<dbReference type="InParanoid" id="A0A397QV98"/>
<keyword evidence="3" id="KW-1185">Reference proteome</keyword>
<feature type="transmembrane region" description="Helical" evidence="1">
    <location>
        <begin position="38"/>
        <end position="58"/>
    </location>
</feature>
<dbReference type="RefSeq" id="WP_119016761.1">
    <property type="nucleotide sequence ID" value="NZ_QXEV01000026.1"/>
</dbReference>
<proteinExistence type="predicted"/>
<reference evidence="2 3" key="1">
    <citation type="submission" date="2018-08" db="EMBL/GenBank/DDBJ databases">
        <title>Genomic Encyclopedia of Archaeal and Bacterial Type Strains, Phase II (KMG-II): from individual species to whole genera.</title>
        <authorList>
            <person name="Goeker M."/>
        </authorList>
    </citation>
    <scope>NUCLEOTIDE SEQUENCE [LARGE SCALE GENOMIC DNA]</scope>
    <source>
        <strain evidence="2 3">ATCC 27112</strain>
    </source>
</reference>
<keyword evidence="1" id="KW-1133">Transmembrane helix</keyword>
<protein>
    <submittedName>
        <fullName evidence="2">Uncharacterized protein</fullName>
    </submittedName>
</protein>
<keyword evidence="1" id="KW-0472">Membrane</keyword>
<gene>
    <name evidence="2" type="ORF">EI71_01674</name>
</gene>
<organism evidence="2 3">
    <name type="scientific">Anaeroplasma bactoclasticum</name>
    <dbReference type="NCBI Taxonomy" id="2088"/>
    <lineage>
        <taxon>Bacteria</taxon>
        <taxon>Bacillati</taxon>
        <taxon>Mycoplasmatota</taxon>
        <taxon>Mollicutes</taxon>
        <taxon>Anaeroplasmatales</taxon>
        <taxon>Anaeroplasmataceae</taxon>
        <taxon>Anaeroplasma</taxon>
    </lineage>
</organism>
<dbReference type="AlphaFoldDB" id="A0A397QV98"/>
<feature type="transmembrane region" description="Helical" evidence="1">
    <location>
        <begin position="5"/>
        <end position="26"/>
    </location>
</feature>
<dbReference type="Proteomes" id="UP000266506">
    <property type="component" value="Unassembled WGS sequence"/>
</dbReference>
<evidence type="ECO:0000256" key="1">
    <source>
        <dbReference type="SAM" id="Phobius"/>
    </source>
</evidence>